<name>A0A5C8V272_9FLAO</name>
<evidence type="ECO:0000313" key="2">
    <source>
        <dbReference type="EMBL" id="TXN35863.1"/>
    </source>
</evidence>
<keyword evidence="3" id="KW-1185">Reference proteome</keyword>
<dbReference type="SUPFAM" id="SSF53756">
    <property type="entry name" value="UDP-Glycosyltransferase/glycogen phosphorylase"/>
    <property type="match status" value="1"/>
</dbReference>
<dbReference type="Pfam" id="PF13439">
    <property type="entry name" value="Glyco_transf_4"/>
    <property type="match status" value="1"/>
</dbReference>
<dbReference type="CDD" id="cd03794">
    <property type="entry name" value="GT4_WbuB-like"/>
    <property type="match status" value="1"/>
</dbReference>
<accession>A0A5C8V272</accession>
<protein>
    <submittedName>
        <fullName evidence="2">Glycosyltransferase family 4 protein</fullName>
    </submittedName>
</protein>
<dbReference type="AlphaFoldDB" id="A0A5C8V272"/>
<dbReference type="Gene3D" id="3.40.50.2000">
    <property type="entry name" value="Glycogen Phosphorylase B"/>
    <property type="match status" value="2"/>
</dbReference>
<feature type="domain" description="Glycosyltransferase subfamily 4-like N-terminal" evidence="1">
    <location>
        <begin position="108"/>
        <end position="232"/>
    </location>
</feature>
<comment type="caution">
    <text evidence="2">The sequence shown here is derived from an EMBL/GenBank/DDBJ whole genome shotgun (WGS) entry which is preliminary data.</text>
</comment>
<organism evidence="2 3">
    <name type="scientific">Flagellimonas hymeniacidonis</name>
    <dbReference type="NCBI Taxonomy" id="2603628"/>
    <lineage>
        <taxon>Bacteria</taxon>
        <taxon>Pseudomonadati</taxon>
        <taxon>Bacteroidota</taxon>
        <taxon>Flavobacteriia</taxon>
        <taxon>Flavobacteriales</taxon>
        <taxon>Flavobacteriaceae</taxon>
        <taxon>Flagellimonas</taxon>
    </lineage>
</organism>
<dbReference type="EMBL" id="VRUR01000002">
    <property type="protein sequence ID" value="TXN35863.1"/>
    <property type="molecule type" value="Genomic_DNA"/>
</dbReference>
<evidence type="ECO:0000259" key="1">
    <source>
        <dbReference type="Pfam" id="PF13439"/>
    </source>
</evidence>
<proteinExistence type="predicted"/>
<dbReference type="RefSeq" id="WP_147744635.1">
    <property type="nucleotide sequence ID" value="NZ_VRUR01000002.1"/>
</dbReference>
<dbReference type="InterPro" id="IPR028098">
    <property type="entry name" value="Glyco_trans_4-like_N"/>
</dbReference>
<reference evidence="2 3" key="1">
    <citation type="submission" date="2019-08" db="EMBL/GenBank/DDBJ databases">
        <title>Professor.</title>
        <authorList>
            <person name="Park J.S."/>
        </authorList>
    </citation>
    <scope>NUCLEOTIDE SEQUENCE [LARGE SCALE GENOMIC DNA]</scope>
    <source>
        <strain evidence="2 3">176CP5-101</strain>
    </source>
</reference>
<gene>
    <name evidence="2" type="ORF">FVB32_14955</name>
</gene>
<evidence type="ECO:0000313" key="3">
    <source>
        <dbReference type="Proteomes" id="UP000321456"/>
    </source>
</evidence>
<sequence>MQKVLVIAYYWPPAGGPGVQRWLKFVKYLKDFGIEPVVYVPENPNYPIVDDHLAHEIPKDIQILKQPIVEPYKWASMLSKKKTKTISSGVIQEKEPSFVEKLLLWIRGNLFIPDARKLWVKPSITYLSEVIEEQGIQTIVTTGPPHSVHLIGMGLKKQHQIEWIADFRDPWTTIGYHSKLRLTKASQRKHKELEYIVLNTSDKIIVTSNTTKQEFEKITAKPIRVITNGFDDNLGEIQMDGLFTISHIGSLLTRRNPKSLWKALQELTAENEAFKKQLRIQFAGVVGEEVLQSVKACGLENCVVQLGYLPHNQILEVQRKSQLLLLLEIDSEETKGIIPGKLFEYLNAKRPILAIGPREWEGGTIISETNSGAVFTPGDSAALKNVLLDWFELYQKGALVVNSTGIEKYHRRELTRALANYIQWESS</sequence>
<keyword evidence="2" id="KW-0808">Transferase</keyword>
<dbReference type="Proteomes" id="UP000321456">
    <property type="component" value="Unassembled WGS sequence"/>
</dbReference>
<dbReference type="GO" id="GO:0016757">
    <property type="term" value="F:glycosyltransferase activity"/>
    <property type="evidence" value="ECO:0007669"/>
    <property type="project" value="UniProtKB-ARBA"/>
</dbReference>